<protein>
    <recommendedName>
        <fullName evidence="4">E3 ubiquitin-protein ligase</fullName>
        <ecNumber evidence="4">2.3.2.26</ecNumber>
    </recommendedName>
</protein>
<dbReference type="OrthoDB" id="271273at2759"/>
<feature type="domain" description="HECT" evidence="5">
    <location>
        <begin position="85"/>
        <end position="257"/>
    </location>
</feature>
<evidence type="ECO:0000256" key="1">
    <source>
        <dbReference type="ARBA" id="ARBA00022679"/>
    </source>
</evidence>
<evidence type="ECO:0000256" key="4">
    <source>
        <dbReference type="RuleBase" id="RU369009"/>
    </source>
</evidence>
<dbReference type="InterPro" id="IPR035983">
    <property type="entry name" value="Hect_E3_ubiquitin_ligase"/>
</dbReference>
<dbReference type="SUPFAM" id="SSF56204">
    <property type="entry name" value="Hect, E3 ligase catalytic domain"/>
    <property type="match status" value="1"/>
</dbReference>
<dbReference type="GO" id="GO:0009966">
    <property type="term" value="P:regulation of signal transduction"/>
    <property type="evidence" value="ECO:0007669"/>
    <property type="project" value="UniProtKB-ARBA"/>
</dbReference>
<dbReference type="InterPro" id="IPR045322">
    <property type="entry name" value="HECTD1/TRIP12-like"/>
</dbReference>
<sequence length="257" mass="29352">MKTKLETGLGPTLEFYALVSNELQRSDLNLWNDAENSYRNQEIKETFAIVPAILKSSKNEALNLDGCQISDLSLNFVLPGHPNIELLENGQNIPVTIYNLHEYISLVSHWFLVKGVTEQFESFKEGFNSIFSIETLKLFYPEELENVFLVQEIFKNGIRKCWLNVAELIMDLHKNRLSFLQFITGTPKLPVGGFKSLTPPFTIVAKKIDENQNPDDFLPSVMTCVNYLKLPEYSNREIMKEKLKIAANEGSLSFHLS</sequence>
<evidence type="ECO:0000256" key="2">
    <source>
        <dbReference type="ARBA" id="ARBA00022786"/>
    </source>
</evidence>
<dbReference type="SMART" id="SM00119">
    <property type="entry name" value="HECTc"/>
    <property type="match status" value="1"/>
</dbReference>
<feature type="active site" description="Glycyl thioester intermediate" evidence="3">
    <location>
        <position position="224"/>
    </location>
</feature>
<evidence type="ECO:0000256" key="3">
    <source>
        <dbReference type="PROSITE-ProRule" id="PRU00104"/>
    </source>
</evidence>
<comment type="function">
    <text evidence="4">E3 ubiquitin-protein ligase which accepts ubiquitin from an E2 ubiquitin-conjugating enzyme in the form of a thioester and then directly transfers the ubiquitin to targeted substrates.</text>
</comment>
<comment type="catalytic activity">
    <reaction evidence="4">
        <text>S-ubiquitinyl-[E2 ubiquitin-conjugating enzyme]-L-cysteine + [acceptor protein]-L-lysine = [E2 ubiquitin-conjugating enzyme]-L-cysteine + N(6)-ubiquitinyl-[acceptor protein]-L-lysine.</text>
        <dbReference type="EC" id="2.3.2.26"/>
    </reaction>
</comment>
<organism evidence="6 7">
    <name type="scientific">Polypedilum vanderplanki</name>
    <name type="common">Sleeping chironomid midge</name>
    <dbReference type="NCBI Taxonomy" id="319348"/>
    <lineage>
        <taxon>Eukaryota</taxon>
        <taxon>Metazoa</taxon>
        <taxon>Ecdysozoa</taxon>
        <taxon>Arthropoda</taxon>
        <taxon>Hexapoda</taxon>
        <taxon>Insecta</taxon>
        <taxon>Pterygota</taxon>
        <taxon>Neoptera</taxon>
        <taxon>Endopterygota</taxon>
        <taxon>Diptera</taxon>
        <taxon>Nematocera</taxon>
        <taxon>Chironomoidea</taxon>
        <taxon>Chironomidae</taxon>
        <taxon>Chironominae</taxon>
        <taxon>Polypedilum</taxon>
        <taxon>Polypedilum</taxon>
    </lineage>
</organism>
<dbReference type="EC" id="2.3.2.26" evidence="4"/>
<dbReference type="GO" id="GO:0000209">
    <property type="term" value="P:protein polyubiquitination"/>
    <property type="evidence" value="ECO:0007669"/>
    <property type="project" value="TreeGrafter"/>
</dbReference>
<gene>
    <name evidence="6" type="ORF">PVAND_001032</name>
</gene>
<dbReference type="Pfam" id="PF00632">
    <property type="entry name" value="HECT"/>
    <property type="match status" value="1"/>
</dbReference>
<dbReference type="GO" id="GO:0016607">
    <property type="term" value="C:nuclear speck"/>
    <property type="evidence" value="ECO:0007669"/>
    <property type="project" value="TreeGrafter"/>
</dbReference>
<comment type="caution">
    <text evidence="6">The sequence shown here is derived from an EMBL/GenBank/DDBJ whole genome shotgun (WGS) entry which is preliminary data.</text>
</comment>
<dbReference type="Proteomes" id="UP001107558">
    <property type="component" value="Chromosome 3"/>
</dbReference>
<dbReference type="GO" id="GO:0061630">
    <property type="term" value="F:ubiquitin protein ligase activity"/>
    <property type="evidence" value="ECO:0007669"/>
    <property type="project" value="UniProtKB-UniRule"/>
</dbReference>
<proteinExistence type="inferred from homology"/>
<evidence type="ECO:0000313" key="7">
    <source>
        <dbReference type="Proteomes" id="UP001107558"/>
    </source>
</evidence>
<accession>A0A9J6BLP6</accession>
<dbReference type="PANTHER" id="PTHR45670">
    <property type="entry name" value="E3 UBIQUITIN-PROTEIN LIGASE TRIP12"/>
    <property type="match status" value="1"/>
</dbReference>
<dbReference type="AlphaFoldDB" id="A0A9J6BLP6"/>
<dbReference type="InterPro" id="IPR000569">
    <property type="entry name" value="HECT_dom"/>
</dbReference>
<evidence type="ECO:0000259" key="5">
    <source>
        <dbReference type="PROSITE" id="PS50237"/>
    </source>
</evidence>
<evidence type="ECO:0000313" key="6">
    <source>
        <dbReference type="EMBL" id="KAG5670793.1"/>
    </source>
</evidence>
<keyword evidence="7" id="KW-1185">Reference proteome</keyword>
<dbReference type="EMBL" id="JADBJN010000003">
    <property type="protein sequence ID" value="KAG5670793.1"/>
    <property type="molecule type" value="Genomic_DNA"/>
</dbReference>
<dbReference type="Gene3D" id="3.30.2410.10">
    <property type="entry name" value="Hect, E3 ligase catalytic domain"/>
    <property type="match status" value="1"/>
</dbReference>
<name>A0A9J6BLP6_POLVA</name>
<keyword evidence="1 4" id="KW-0808">Transferase</keyword>
<dbReference type="GO" id="GO:0043161">
    <property type="term" value="P:proteasome-mediated ubiquitin-dependent protein catabolic process"/>
    <property type="evidence" value="ECO:0007669"/>
    <property type="project" value="TreeGrafter"/>
</dbReference>
<keyword evidence="2 3" id="KW-0833">Ubl conjugation pathway</keyword>
<dbReference type="Gene3D" id="3.90.1750.10">
    <property type="entry name" value="Hect, E3 ligase catalytic domains"/>
    <property type="match status" value="1"/>
</dbReference>
<comment type="pathway">
    <text evidence="4">Protein modification; protein ubiquitination.</text>
</comment>
<dbReference type="PANTHER" id="PTHR45670:SF13">
    <property type="entry name" value="E3 UBIQUITIN-PROTEIN LIGASE TRIP12"/>
    <property type="match status" value="1"/>
</dbReference>
<dbReference type="Gene3D" id="3.30.2160.10">
    <property type="entry name" value="Hect, E3 ligase catalytic domain"/>
    <property type="match status" value="1"/>
</dbReference>
<reference evidence="6" key="1">
    <citation type="submission" date="2021-03" db="EMBL/GenBank/DDBJ databases">
        <title>Chromosome level genome of the anhydrobiotic midge Polypedilum vanderplanki.</title>
        <authorList>
            <person name="Yoshida Y."/>
            <person name="Kikawada T."/>
            <person name="Gusev O."/>
        </authorList>
    </citation>
    <scope>NUCLEOTIDE SEQUENCE</scope>
    <source>
        <strain evidence="6">NIAS01</strain>
        <tissue evidence="6">Whole body or cell culture</tissue>
    </source>
</reference>
<dbReference type="PROSITE" id="PS50237">
    <property type="entry name" value="HECT"/>
    <property type="match status" value="1"/>
</dbReference>
<comment type="similarity">
    <text evidence="4">Belongs to the UPL family. K-HECT subfamily.</text>
</comment>
<dbReference type="GO" id="GO:0006974">
    <property type="term" value="P:DNA damage response"/>
    <property type="evidence" value="ECO:0007669"/>
    <property type="project" value="TreeGrafter"/>
</dbReference>